<dbReference type="PANTHER" id="PTHR19384">
    <property type="entry name" value="NITRIC OXIDE SYNTHASE-RELATED"/>
    <property type="match status" value="1"/>
</dbReference>
<dbReference type="GO" id="GO:0010181">
    <property type="term" value="F:FMN binding"/>
    <property type="evidence" value="ECO:0007669"/>
    <property type="project" value="InterPro"/>
</dbReference>
<dbReference type="Pfam" id="PF03929">
    <property type="entry name" value="PepSY_TM"/>
    <property type="match status" value="1"/>
</dbReference>
<evidence type="ECO:0000256" key="2">
    <source>
        <dbReference type="ARBA" id="ARBA00022643"/>
    </source>
</evidence>
<dbReference type="GO" id="GO:0050660">
    <property type="term" value="F:flavin adenine dinucleotide binding"/>
    <property type="evidence" value="ECO:0007669"/>
    <property type="project" value="TreeGrafter"/>
</dbReference>
<evidence type="ECO:0000259" key="6">
    <source>
        <dbReference type="PROSITE" id="PS51384"/>
    </source>
</evidence>
<dbReference type="SUPFAM" id="SSF52218">
    <property type="entry name" value="Flavoproteins"/>
    <property type="match status" value="1"/>
</dbReference>
<proteinExistence type="predicted"/>
<feature type="transmembrane region" description="Helical" evidence="4">
    <location>
        <begin position="161"/>
        <end position="184"/>
    </location>
</feature>
<dbReference type="InterPro" id="IPR017938">
    <property type="entry name" value="Riboflavin_synthase-like_b-brl"/>
</dbReference>
<evidence type="ECO:0000259" key="5">
    <source>
        <dbReference type="PROSITE" id="PS50902"/>
    </source>
</evidence>
<dbReference type="GO" id="GO:0009086">
    <property type="term" value="P:methionine biosynthetic process"/>
    <property type="evidence" value="ECO:0007669"/>
    <property type="project" value="TreeGrafter"/>
</dbReference>
<accession>A0A317MSB8</accession>
<feature type="transmembrane region" description="Helical" evidence="4">
    <location>
        <begin position="131"/>
        <end position="149"/>
    </location>
</feature>
<dbReference type="PROSITE" id="PS51384">
    <property type="entry name" value="FAD_FR"/>
    <property type="match status" value="1"/>
</dbReference>
<evidence type="ECO:0000256" key="3">
    <source>
        <dbReference type="ARBA" id="ARBA00023797"/>
    </source>
</evidence>
<organism evidence="7 8">
    <name type="scientific">Plasticicumulans acidivorans</name>
    <dbReference type="NCBI Taxonomy" id="886464"/>
    <lineage>
        <taxon>Bacteria</taxon>
        <taxon>Pseudomonadati</taxon>
        <taxon>Pseudomonadota</taxon>
        <taxon>Gammaproteobacteria</taxon>
        <taxon>Candidatus Competibacteraceae</taxon>
        <taxon>Plasticicumulans</taxon>
    </lineage>
</organism>
<dbReference type="SUPFAM" id="SSF63380">
    <property type="entry name" value="Riboflavin synthase domain-like"/>
    <property type="match status" value="1"/>
</dbReference>
<dbReference type="SUPFAM" id="SSF52343">
    <property type="entry name" value="Ferredoxin reductase-like, C-terminal NADP-linked domain"/>
    <property type="match status" value="1"/>
</dbReference>
<evidence type="ECO:0000256" key="1">
    <source>
        <dbReference type="ARBA" id="ARBA00022630"/>
    </source>
</evidence>
<feature type="transmembrane region" description="Helical" evidence="4">
    <location>
        <begin position="17"/>
        <end position="38"/>
    </location>
</feature>
<dbReference type="InterPro" id="IPR008254">
    <property type="entry name" value="Flavodoxin/NO_synth"/>
</dbReference>
<dbReference type="EC" id="1.6.2.4" evidence="3"/>
<evidence type="ECO:0000256" key="4">
    <source>
        <dbReference type="SAM" id="Phobius"/>
    </source>
</evidence>
<dbReference type="Gene3D" id="3.40.50.80">
    <property type="entry name" value="Nucleotide-binding domain of ferredoxin-NADP reductase (FNR) module"/>
    <property type="match status" value="1"/>
</dbReference>
<keyword evidence="2" id="KW-0288">FMN</keyword>
<dbReference type="RefSeq" id="WP_170123641.1">
    <property type="nucleotide sequence ID" value="NZ_QGTJ01000009.1"/>
</dbReference>
<keyword evidence="8" id="KW-1185">Reference proteome</keyword>
<dbReference type="PANTHER" id="PTHR19384:SF17">
    <property type="entry name" value="NADPH--CYTOCHROME P450 REDUCTASE"/>
    <property type="match status" value="1"/>
</dbReference>
<feature type="domain" description="FAD-binding FR-type" evidence="6">
    <location>
        <begin position="463"/>
        <end position="581"/>
    </location>
</feature>
<dbReference type="Proteomes" id="UP000246569">
    <property type="component" value="Unassembled WGS sequence"/>
</dbReference>
<sequence length="732" mass="77798">MSTMTTVRPWLRLAHRWLGLIFFPLFMIILLSGAVLALKPIVDDLTTPAVTAPVESGSVLQRLTQLDPQGQASSLRIEGGSIELNSRGAGPQGRFALADGQVQPGGGVDVFAVTEQLHKNLLLGLGVVVEWASWAMLAIVVCGPLLGWLRLRNTLLGWHMAAGWLLLPLIAIGPITAALMILHIGGPQLPPIAPARPALSLSRGLELAAAQVDLSGLHWARSFRAGSVLLEVGSSAGAQRYIVDGGGSVHAAPASKGLVSELHEGTWGGAWSGAINLLAALTLSGLSITGFWSWLRRKRQAGGKVGAAEWLVAHASQTGTAARLAAATADALRQAGYEVACASLAALSPADLERYRGALLLVSTTGEGDVAEPGRRFVSALHGARTAARFSLLELGDRRYAHFCGGGETVRSALLAAGASEAVPAAQADGEPVAAWSEWFKRTQTAFGIEAASSTAVAMSVQDAAVSLKLIERERLDDPESGDTAETWRVCFGVDTLPDCRPGDLLLLAPAANDVERCYSLGRIEREGRGGRLTLTVGLKLTESIHGEPHYGRMSYKLCRELAQGVVLQGKLRRHPGFNPPAIGRPMIMIAAGCGIAPFPGFIAERAGVEGAGASWLLFGNRHFDGDFLYGRELTAWRDQGVLTRLDTAFSRDAGGCHYVPDAVREQAEELLRWLVEDAAVLYVCGRSRLGDGVERALIEALQAHRGFDSAAAQAQLQDWRAAGRLHFDLFD</sequence>
<evidence type="ECO:0000313" key="8">
    <source>
        <dbReference type="Proteomes" id="UP000246569"/>
    </source>
</evidence>
<dbReference type="InterPro" id="IPR039261">
    <property type="entry name" value="FNR_nucleotide-bd"/>
</dbReference>
<comment type="caution">
    <text evidence="7">The sequence shown here is derived from an EMBL/GenBank/DDBJ whole genome shotgun (WGS) entry which is preliminary data.</text>
</comment>
<reference evidence="7 8" key="1">
    <citation type="submission" date="2018-05" db="EMBL/GenBank/DDBJ databases">
        <title>Genomic Encyclopedia of Type Strains, Phase IV (KMG-IV): sequencing the most valuable type-strain genomes for metagenomic binning, comparative biology and taxonomic classification.</title>
        <authorList>
            <person name="Goeker M."/>
        </authorList>
    </citation>
    <scope>NUCLEOTIDE SEQUENCE [LARGE SCALE GENOMIC DNA]</scope>
    <source>
        <strain evidence="7 8">DSM 23606</strain>
    </source>
</reference>
<dbReference type="GO" id="GO:0030586">
    <property type="term" value="F:[methionine synthase] reductase (NADPH) activity"/>
    <property type="evidence" value="ECO:0007669"/>
    <property type="project" value="TreeGrafter"/>
</dbReference>
<gene>
    <name evidence="7" type="ORF">C7443_109154</name>
</gene>
<dbReference type="Gene3D" id="3.40.50.360">
    <property type="match status" value="1"/>
</dbReference>
<dbReference type="AlphaFoldDB" id="A0A317MSB8"/>
<keyword evidence="4" id="KW-0472">Membrane</keyword>
<evidence type="ECO:0000313" key="7">
    <source>
        <dbReference type="EMBL" id="PWV59901.1"/>
    </source>
</evidence>
<dbReference type="Pfam" id="PF00175">
    <property type="entry name" value="NAD_binding_1"/>
    <property type="match status" value="1"/>
</dbReference>
<dbReference type="InterPro" id="IPR005625">
    <property type="entry name" value="PepSY-ass_TM"/>
</dbReference>
<keyword evidence="1" id="KW-0285">Flavoprotein</keyword>
<dbReference type="InterPro" id="IPR001433">
    <property type="entry name" value="OxRdtase_FAD/NAD-bd"/>
</dbReference>
<keyword evidence="4" id="KW-1133">Transmembrane helix</keyword>
<dbReference type="GO" id="GO:0005829">
    <property type="term" value="C:cytosol"/>
    <property type="evidence" value="ECO:0007669"/>
    <property type="project" value="TreeGrafter"/>
</dbReference>
<protein>
    <recommendedName>
        <fullName evidence="3">NADPH--hemoprotein reductase</fullName>
        <ecNumber evidence="3">1.6.2.4</ecNumber>
    </recommendedName>
</protein>
<feature type="domain" description="Flavodoxin-like" evidence="5">
    <location>
        <begin position="310"/>
        <end position="444"/>
    </location>
</feature>
<name>A0A317MSB8_9GAMM</name>
<dbReference type="InterPro" id="IPR029039">
    <property type="entry name" value="Flavoprotein-like_sf"/>
</dbReference>
<dbReference type="EMBL" id="QGTJ01000009">
    <property type="protein sequence ID" value="PWV59901.1"/>
    <property type="molecule type" value="Genomic_DNA"/>
</dbReference>
<dbReference type="PROSITE" id="PS50902">
    <property type="entry name" value="FLAVODOXIN_LIKE"/>
    <property type="match status" value="1"/>
</dbReference>
<dbReference type="InterPro" id="IPR017927">
    <property type="entry name" value="FAD-bd_FR_type"/>
</dbReference>
<dbReference type="GO" id="GO:0050667">
    <property type="term" value="P:homocysteine metabolic process"/>
    <property type="evidence" value="ECO:0007669"/>
    <property type="project" value="TreeGrafter"/>
</dbReference>
<dbReference type="Pfam" id="PF00258">
    <property type="entry name" value="Flavodoxin_1"/>
    <property type="match status" value="1"/>
</dbReference>
<keyword evidence="4" id="KW-0812">Transmembrane</keyword>